<dbReference type="NCBIfam" id="TIGR02227">
    <property type="entry name" value="sigpep_I_bact"/>
    <property type="match status" value="1"/>
</dbReference>
<dbReference type="PROSITE" id="PS00760">
    <property type="entry name" value="SPASE_I_2"/>
    <property type="match status" value="1"/>
</dbReference>
<keyword evidence="7" id="KW-0645">Protease</keyword>
<evidence type="ECO:0000256" key="2">
    <source>
        <dbReference type="ARBA" id="ARBA00004401"/>
    </source>
</evidence>
<dbReference type="Proteomes" id="UP000288197">
    <property type="component" value="Unassembled WGS sequence"/>
</dbReference>
<evidence type="ECO:0000256" key="6">
    <source>
        <dbReference type="PIRSR" id="PIRSR600223-1"/>
    </source>
</evidence>
<keyword evidence="10" id="KW-1185">Reference proteome</keyword>
<evidence type="ECO:0000256" key="5">
    <source>
        <dbReference type="ARBA" id="ARBA00022801"/>
    </source>
</evidence>
<proteinExistence type="inferred from homology"/>
<dbReference type="OrthoDB" id="2188996at2"/>
<feature type="active site" evidence="6">
    <location>
        <position position="89"/>
    </location>
</feature>
<dbReference type="GO" id="GO:0004252">
    <property type="term" value="F:serine-type endopeptidase activity"/>
    <property type="evidence" value="ECO:0007669"/>
    <property type="project" value="InterPro"/>
</dbReference>
<dbReference type="InterPro" id="IPR000223">
    <property type="entry name" value="Pept_S26A_signal_pept_1"/>
</dbReference>
<comment type="catalytic activity">
    <reaction evidence="1 7">
        <text>Cleavage of hydrophobic, N-terminal signal or leader sequences from secreted and periplasmic proteins.</text>
        <dbReference type="EC" id="3.4.21.89"/>
    </reaction>
</comment>
<evidence type="ECO:0000256" key="1">
    <source>
        <dbReference type="ARBA" id="ARBA00000677"/>
    </source>
</evidence>
<reference evidence="9 10" key="1">
    <citation type="submission" date="2017-05" db="EMBL/GenBank/DDBJ databases">
        <title>Vagococcus spp. assemblies.</title>
        <authorList>
            <person name="Gulvik C.A."/>
        </authorList>
    </citation>
    <scope>NUCLEOTIDE SEQUENCE [LARGE SCALE GENOMIC DNA]</scope>
    <source>
        <strain evidence="9 10">NCFB 2497</strain>
    </source>
</reference>
<protein>
    <recommendedName>
        <fullName evidence="4 7">Signal peptidase I</fullName>
        <ecNumber evidence="4 7">3.4.21.89</ecNumber>
    </recommendedName>
</protein>
<feature type="transmembrane region" description="Helical" evidence="7">
    <location>
        <begin position="21"/>
        <end position="45"/>
    </location>
</feature>
<comment type="caution">
    <text evidence="9">The sequence shown here is derived from an EMBL/GenBank/DDBJ whole genome shotgun (WGS) entry which is preliminary data.</text>
</comment>
<keyword evidence="7" id="KW-1133">Transmembrane helix</keyword>
<evidence type="ECO:0000259" key="8">
    <source>
        <dbReference type="Pfam" id="PF10502"/>
    </source>
</evidence>
<comment type="similarity">
    <text evidence="3 7">Belongs to the peptidase S26 family.</text>
</comment>
<evidence type="ECO:0000313" key="10">
    <source>
        <dbReference type="Proteomes" id="UP000288197"/>
    </source>
</evidence>
<dbReference type="InterPro" id="IPR019533">
    <property type="entry name" value="Peptidase_S26"/>
</dbReference>
<dbReference type="GO" id="GO:0006465">
    <property type="term" value="P:signal peptide processing"/>
    <property type="evidence" value="ECO:0007669"/>
    <property type="project" value="InterPro"/>
</dbReference>
<dbReference type="GO" id="GO:0005886">
    <property type="term" value="C:plasma membrane"/>
    <property type="evidence" value="ECO:0007669"/>
    <property type="project" value="UniProtKB-SubCell"/>
</dbReference>
<evidence type="ECO:0000256" key="4">
    <source>
        <dbReference type="ARBA" id="ARBA00013208"/>
    </source>
</evidence>
<organism evidence="9 10">
    <name type="scientific">Vagococcus fluvialis</name>
    <dbReference type="NCBI Taxonomy" id="2738"/>
    <lineage>
        <taxon>Bacteria</taxon>
        <taxon>Bacillati</taxon>
        <taxon>Bacillota</taxon>
        <taxon>Bacilli</taxon>
        <taxon>Lactobacillales</taxon>
        <taxon>Enterococcaceae</taxon>
        <taxon>Vagococcus</taxon>
    </lineage>
</organism>
<sequence>MPNKSYQKRKNNKLNKSKVSVWDILLATVISVFIFTSLFTLFFPIRVVKGISMSPIIRSKEKIIVSRFYRNINRFDVVSIKAGNQCESKRVIGLPGERVRYSDNILYINEEVVEETYLRDQLNEYHQRGEVLTQSVGEENSFESGVIPKGYYFVLSDNRSDASDSRQFGFVSGSDIKGKIFYSLLSFNPIR</sequence>
<evidence type="ECO:0000256" key="7">
    <source>
        <dbReference type="RuleBase" id="RU362042"/>
    </source>
</evidence>
<evidence type="ECO:0000313" key="9">
    <source>
        <dbReference type="EMBL" id="RSU01902.1"/>
    </source>
</evidence>
<keyword evidence="7" id="KW-0472">Membrane</keyword>
<dbReference type="SUPFAM" id="SSF51306">
    <property type="entry name" value="LexA/Signal peptidase"/>
    <property type="match status" value="1"/>
</dbReference>
<dbReference type="GO" id="GO:0009003">
    <property type="term" value="F:signal peptidase activity"/>
    <property type="evidence" value="ECO:0007669"/>
    <property type="project" value="UniProtKB-EC"/>
</dbReference>
<dbReference type="PANTHER" id="PTHR43390">
    <property type="entry name" value="SIGNAL PEPTIDASE I"/>
    <property type="match status" value="1"/>
</dbReference>
<accession>A0A430A527</accession>
<comment type="subcellular location">
    <subcellularLocation>
        <location evidence="2">Cell membrane</location>
        <topology evidence="2">Single-pass type II membrane protein</topology>
    </subcellularLocation>
    <subcellularLocation>
        <location evidence="7">Membrane</location>
        <topology evidence="7">Single-pass type II membrane protein</topology>
    </subcellularLocation>
</comment>
<feature type="active site" evidence="6">
    <location>
        <position position="52"/>
    </location>
</feature>
<feature type="domain" description="Peptidase S26" evidence="8">
    <location>
        <begin position="23"/>
        <end position="181"/>
    </location>
</feature>
<dbReference type="AlphaFoldDB" id="A0A430A527"/>
<dbReference type="InterPro" id="IPR036286">
    <property type="entry name" value="LexA/Signal_pep-like_sf"/>
</dbReference>
<dbReference type="Gene3D" id="2.10.109.10">
    <property type="entry name" value="Umud Fragment, subunit A"/>
    <property type="match status" value="1"/>
</dbReference>
<dbReference type="Pfam" id="PF10502">
    <property type="entry name" value="Peptidase_S26"/>
    <property type="match status" value="1"/>
</dbReference>
<name>A0A430A527_9ENTE</name>
<gene>
    <name evidence="9" type="ORF">CBF32_07915</name>
</gene>
<keyword evidence="5 7" id="KW-0378">Hydrolase</keyword>
<evidence type="ECO:0000256" key="3">
    <source>
        <dbReference type="ARBA" id="ARBA00009370"/>
    </source>
</evidence>
<dbReference type="PANTHER" id="PTHR43390:SF1">
    <property type="entry name" value="CHLOROPLAST PROCESSING PEPTIDASE"/>
    <property type="match status" value="1"/>
</dbReference>
<dbReference type="PRINTS" id="PR00727">
    <property type="entry name" value="LEADERPTASE"/>
</dbReference>
<dbReference type="EMBL" id="NGJX01000006">
    <property type="protein sequence ID" value="RSU01902.1"/>
    <property type="molecule type" value="Genomic_DNA"/>
</dbReference>
<dbReference type="InterPro" id="IPR019757">
    <property type="entry name" value="Pept_S26A_signal_pept_1_Lys-AS"/>
</dbReference>
<keyword evidence="7" id="KW-0812">Transmembrane</keyword>
<dbReference type="CDD" id="cd06530">
    <property type="entry name" value="S26_SPase_I"/>
    <property type="match status" value="1"/>
</dbReference>
<dbReference type="EC" id="3.4.21.89" evidence="4 7"/>